<keyword evidence="3" id="KW-1185">Reference proteome</keyword>
<evidence type="ECO:0000313" key="2">
    <source>
        <dbReference type="EMBL" id="VDN13111.1"/>
    </source>
</evidence>
<organism evidence="2 3">
    <name type="scientific">Dibothriocephalus latus</name>
    <name type="common">Fish tapeworm</name>
    <name type="synonym">Diphyllobothrium latum</name>
    <dbReference type="NCBI Taxonomy" id="60516"/>
    <lineage>
        <taxon>Eukaryota</taxon>
        <taxon>Metazoa</taxon>
        <taxon>Spiralia</taxon>
        <taxon>Lophotrochozoa</taxon>
        <taxon>Platyhelminthes</taxon>
        <taxon>Cestoda</taxon>
        <taxon>Eucestoda</taxon>
        <taxon>Diphyllobothriidea</taxon>
        <taxon>Diphyllobothriidae</taxon>
        <taxon>Dibothriocephalus</taxon>
    </lineage>
</organism>
<reference evidence="2 3" key="1">
    <citation type="submission" date="2018-11" db="EMBL/GenBank/DDBJ databases">
        <authorList>
            <consortium name="Pathogen Informatics"/>
        </authorList>
    </citation>
    <scope>NUCLEOTIDE SEQUENCE [LARGE SCALE GENOMIC DNA]</scope>
</reference>
<evidence type="ECO:0000313" key="3">
    <source>
        <dbReference type="Proteomes" id="UP000281553"/>
    </source>
</evidence>
<gene>
    <name evidence="2" type="ORF">DILT_LOCUS8942</name>
</gene>
<evidence type="ECO:0000256" key="1">
    <source>
        <dbReference type="SAM" id="MobiDB-lite"/>
    </source>
</evidence>
<accession>A0A3P7M4A5</accession>
<feature type="non-terminal residue" evidence="2">
    <location>
        <position position="155"/>
    </location>
</feature>
<feature type="region of interest" description="Disordered" evidence="1">
    <location>
        <begin position="93"/>
        <end position="120"/>
    </location>
</feature>
<dbReference type="AlphaFoldDB" id="A0A3P7M4A5"/>
<sequence>MHMFYLQSNHTVQQNLERSPLLTTEDEPFKGNLPAANVLICDRLHRHSRRLILQELRSLLKHLRPLTTFRQSRILCKDVLVEILPIKSLVSKSSTDLGSRSHGSRKSLGQQPPDAPRTASRDLIRAVCSTLCSQLVSSRQREHLVHAQSIYSLLK</sequence>
<protein>
    <submittedName>
        <fullName evidence="2">Uncharacterized protein</fullName>
    </submittedName>
</protein>
<name>A0A3P7M4A5_DIBLA</name>
<proteinExistence type="predicted"/>
<dbReference type="EMBL" id="UYRU01055591">
    <property type="protein sequence ID" value="VDN13111.1"/>
    <property type="molecule type" value="Genomic_DNA"/>
</dbReference>
<dbReference type="OrthoDB" id="5962932at2759"/>
<dbReference type="Proteomes" id="UP000281553">
    <property type="component" value="Unassembled WGS sequence"/>
</dbReference>